<protein>
    <recommendedName>
        <fullName evidence="1">Transcriptional repressor PaaX-like central Cas2-like domain-containing protein</fullName>
    </recommendedName>
</protein>
<proteinExistence type="predicted"/>
<organism evidence="2 3">
    <name type="scientific">Candidatus Sungbacteria bacterium RIFCSPHIGHO2_02_FULL_49_12</name>
    <dbReference type="NCBI Taxonomy" id="1802271"/>
    <lineage>
        <taxon>Bacteria</taxon>
        <taxon>Candidatus Sungiibacteriota</taxon>
    </lineage>
</organism>
<sequence>MSKFGSIQSMIMEILGSGSDVTMAFLMSGKSTRALFRNYRTLRSSRTAQKIRQSVAALEKRRLVNMREKNGESHIILTDEGKRRLLKYDLDHMHLARQKNWDGKWHIVIFDIPEKYGKARRALSWKIRQMGAFSMQKSVFIYPFFWRDEIDFVTEFFHVSPYVRYIEAFQVEGEKDLCRHFDLPPLKDG</sequence>
<evidence type="ECO:0000259" key="1">
    <source>
        <dbReference type="Pfam" id="PF20803"/>
    </source>
</evidence>
<evidence type="ECO:0000313" key="2">
    <source>
        <dbReference type="EMBL" id="OHA00443.1"/>
    </source>
</evidence>
<name>A0A1G2KLW7_9BACT</name>
<dbReference type="InterPro" id="IPR048846">
    <property type="entry name" value="PaaX-like_central"/>
</dbReference>
<dbReference type="STRING" id="1802271.A3C11_02170"/>
<accession>A0A1G2KLW7</accession>
<dbReference type="EMBL" id="MHQJ01000046">
    <property type="protein sequence ID" value="OHA00443.1"/>
    <property type="molecule type" value="Genomic_DNA"/>
</dbReference>
<gene>
    <name evidence="2" type="ORF">A3C11_02170</name>
</gene>
<comment type="caution">
    <text evidence="2">The sequence shown here is derived from an EMBL/GenBank/DDBJ whole genome shotgun (WGS) entry which is preliminary data.</text>
</comment>
<dbReference type="Gene3D" id="3.30.70.2650">
    <property type="match status" value="1"/>
</dbReference>
<dbReference type="Proteomes" id="UP000177362">
    <property type="component" value="Unassembled WGS sequence"/>
</dbReference>
<feature type="domain" description="Transcriptional repressor PaaX-like central Cas2-like" evidence="1">
    <location>
        <begin position="99"/>
        <end position="174"/>
    </location>
</feature>
<dbReference type="AlphaFoldDB" id="A0A1G2KLW7"/>
<dbReference type="Pfam" id="PF20803">
    <property type="entry name" value="PaaX_M"/>
    <property type="match status" value="1"/>
</dbReference>
<evidence type="ECO:0000313" key="3">
    <source>
        <dbReference type="Proteomes" id="UP000177362"/>
    </source>
</evidence>
<reference evidence="2 3" key="1">
    <citation type="journal article" date="2016" name="Nat. Commun.">
        <title>Thousands of microbial genomes shed light on interconnected biogeochemical processes in an aquifer system.</title>
        <authorList>
            <person name="Anantharaman K."/>
            <person name="Brown C.T."/>
            <person name="Hug L.A."/>
            <person name="Sharon I."/>
            <person name="Castelle C.J."/>
            <person name="Probst A.J."/>
            <person name="Thomas B.C."/>
            <person name="Singh A."/>
            <person name="Wilkins M.J."/>
            <person name="Karaoz U."/>
            <person name="Brodie E.L."/>
            <person name="Williams K.H."/>
            <person name="Hubbard S.S."/>
            <person name="Banfield J.F."/>
        </authorList>
    </citation>
    <scope>NUCLEOTIDE SEQUENCE [LARGE SCALE GENOMIC DNA]</scope>
</reference>